<dbReference type="Proteomes" id="UP000189981">
    <property type="component" value="Unassembled WGS sequence"/>
</dbReference>
<dbReference type="OrthoDB" id="5585143at2"/>
<dbReference type="Gene3D" id="2.160.20.120">
    <property type="match status" value="1"/>
</dbReference>
<accession>A0A1T5AE49</accession>
<reference evidence="4" key="1">
    <citation type="submission" date="2017-02" db="EMBL/GenBank/DDBJ databases">
        <authorList>
            <person name="Varghese N."/>
            <person name="Submissions S."/>
        </authorList>
    </citation>
    <scope>NUCLEOTIDE SEQUENCE [LARGE SCALE GENOMIC DNA]</scope>
    <source>
        <strain evidence="4">DSM 22385</strain>
    </source>
</reference>
<evidence type="ECO:0000259" key="2">
    <source>
        <dbReference type="Pfam" id="PF10988"/>
    </source>
</evidence>
<sequence>MNISSKIIAGSLAVGVLFSSCNGFNCVSGSGNQVSETRDVGSFTRVETSGSIKVILKQGPVNSLKITADDNIMKELETYVRGNRLIIDLDGSFCDVGPITVFVTSKEYQGIEASGAVEILGDGKLTVNDFDLDLSGSSKVDLEINAANVKTSSSGASEIFLKGQAGSHELDLSGSSSVDALDFVVGRYRIESSGASDSRINVLNELEISSSGSSDVQYRGNPTKIKNDESGASSLKKID</sequence>
<dbReference type="EMBL" id="FUYR01000001">
    <property type="protein sequence ID" value="SKB33312.1"/>
    <property type="molecule type" value="Genomic_DNA"/>
</dbReference>
<dbReference type="PANTHER" id="PTHR39200:SF1">
    <property type="entry name" value="AUTO-TRANSPORTER ADHESIN HEAD GIN DOMAIN-CONTAINING PROTEIN-RELATED"/>
    <property type="match status" value="1"/>
</dbReference>
<gene>
    <name evidence="3" type="ORF">SAMN05661099_0631</name>
</gene>
<dbReference type="STRING" id="572036.SAMN05661099_0631"/>
<dbReference type="InterPro" id="IPR021255">
    <property type="entry name" value="DUF2807"/>
</dbReference>
<feature type="region of interest" description="Disordered" evidence="1">
    <location>
        <begin position="210"/>
        <end position="239"/>
    </location>
</feature>
<evidence type="ECO:0000313" key="3">
    <source>
        <dbReference type="EMBL" id="SKB33312.1"/>
    </source>
</evidence>
<dbReference type="PROSITE" id="PS51257">
    <property type="entry name" value="PROKAR_LIPOPROTEIN"/>
    <property type="match status" value="1"/>
</dbReference>
<dbReference type="PANTHER" id="PTHR39200">
    <property type="entry name" value="HYPOTHETICAL EXPORTED PROTEIN"/>
    <property type="match status" value="1"/>
</dbReference>
<name>A0A1T5AE49_9SPHI</name>
<dbReference type="Pfam" id="PF10988">
    <property type="entry name" value="DUF2807"/>
    <property type="match status" value="1"/>
</dbReference>
<keyword evidence="4" id="KW-1185">Reference proteome</keyword>
<organism evidence="3 4">
    <name type="scientific">Daejeonella lutea</name>
    <dbReference type="NCBI Taxonomy" id="572036"/>
    <lineage>
        <taxon>Bacteria</taxon>
        <taxon>Pseudomonadati</taxon>
        <taxon>Bacteroidota</taxon>
        <taxon>Sphingobacteriia</taxon>
        <taxon>Sphingobacteriales</taxon>
        <taxon>Sphingobacteriaceae</taxon>
        <taxon>Daejeonella</taxon>
    </lineage>
</organism>
<proteinExistence type="predicted"/>
<dbReference type="AlphaFoldDB" id="A0A1T5AE49"/>
<evidence type="ECO:0000313" key="4">
    <source>
        <dbReference type="Proteomes" id="UP000189981"/>
    </source>
</evidence>
<dbReference type="RefSeq" id="WP_079701193.1">
    <property type="nucleotide sequence ID" value="NZ_FUYR01000001.1"/>
</dbReference>
<protein>
    <submittedName>
        <fullName evidence="3">Putative auto-transporter adhesin, head GIN domain</fullName>
    </submittedName>
</protein>
<evidence type="ECO:0000256" key="1">
    <source>
        <dbReference type="SAM" id="MobiDB-lite"/>
    </source>
</evidence>
<feature type="domain" description="Putative auto-transporter adhesin head GIN" evidence="2">
    <location>
        <begin position="43"/>
        <end position="222"/>
    </location>
</feature>